<sequence length="517" mass="56863">MPGEIEKQVFEHTEGVHVARDQEKTRTTHGLILIPQPSSDPHDPLNWPRSKKLLTLGIVSFASCINLGQSLANQAGLVPQALLYHVSPVEISYSLSAAVAGSIVGPLIWAPLSQYLGRSSLIFWGSVITIACNIWSACMTKEDQYIPFVMSRLLSGIFSTTSLTLGAGILLDIFFLHQRGKAFACYTITALMGPLIAPVTSGFITESAPWPIQFWWCVGAVGLVAILVFFFLEDTTYDRSNPANNRAPQNYIARRVATFFPGNKILQQRTRTPFSALYKIALCPQALMTGCALLLTFGWVVGLNTTLAVFLQTPVALGGYGFSPSQNASFVFTQWVSLAVAEVYGFLLNDRVALWLCRRRGGSWKPEYRLLPVLIPPMIALPVGLILFGVGLQYHLHYMVLATGLFLATFADMAIVPVANNYLAENFHDYAVETFTILWVWRLSLGVAVPFFIIEWVELNGPGWVFGTMAILSTLGMGILALLAWKGQQIRQYSFGKLIGTEEGEKVVATSTSHEGE</sequence>
<reference evidence="7" key="1">
    <citation type="submission" date="2022-10" db="EMBL/GenBank/DDBJ databases">
        <title>Culturing micro-colonial fungi from biological soil crusts in the Mojave desert and describing Neophaeococcomyces mojavensis, and introducing the new genera and species Taxawa tesnikishii.</title>
        <authorList>
            <person name="Kurbessoian T."/>
            <person name="Stajich J.E."/>
        </authorList>
    </citation>
    <scope>NUCLEOTIDE SEQUENCE</scope>
    <source>
        <strain evidence="7">TK_41</strain>
    </source>
</reference>
<feature type="transmembrane region" description="Helical" evidence="5">
    <location>
        <begin position="91"/>
        <end position="109"/>
    </location>
</feature>
<dbReference type="PANTHER" id="PTHR23502">
    <property type="entry name" value="MAJOR FACILITATOR SUPERFAMILY"/>
    <property type="match status" value="1"/>
</dbReference>
<keyword evidence="3 5" id="KW-1133">Transmembrane helix</keyword>
<organism evidence="7 8">
    <name type="scientific">Cladophialophora chaetospira</name>
    <dbReference type="NCBI Taxonomy" id="386627"/>
    <lineage>
        <taxon>Eukaryota</taxon>
        <taxon>Fungi</taxon>
        <taxon>Dikarya</taxon>
        <taxon>Ascomycota</taxon>
        <taxon>Pezizomycotina</taxon>
        <taxon>Eurotiomycetes</taxon>
        <taxon>Chaetothyriomycetidae</taxon>
        <taxon>Chaetothyriales</taxon>
        <taxon>Herpotrichiellaceae</taxon>
        <taxon>Cladophialophora</taxon>
    </lineage>
</organism>
<accession>A0AA38XLI9</accession>
<evidence type="ECO:0000313" key="8">
    <source>
        <dbReference type="Proteomes" id="UP001172673"/>
    </source>
</evidence>
<evidence type="ECO:0000256" key="4">
    <source>
        <dbReference type="ARBA" id="ARBA00023136"/>
    </source>
</evidence>
<dbReference type="PROSITE" id="PS50850">
    <property type="entry name" value="MFS"/>
    <property type="match status" value="1"/>
</dbReference>
<dbReference type="SUPFAM" id="SSF103473">
    <property type="entry name" value="MFS general substrate transporter"/>
    <property type="match status" value="1"/>
</dbReference>
<feature type="transmembrane region" description="Helical" evidence="5">
    <location>
        <begin position="370"/>
        <end position="392"/>
    </location>
</feature>
<name>A0AA38XLI9_9EURO</name>
<gene>
    <name evidence="7" type="ORF">H2200_001768</name>
</gene>
<keyword evidence="8" id="KW-1185">Reference proteome</keyword>
<comment type="caution">
    <text evidence="7">The sequence shown here is derived from an EMBL/GenBank/DDBJ whole genome shotgun (WGS) entry which is preliminary data.</text>
</comment>
<dbReference type="EMBL" id="JAPDRK010000002">
    <property type="protein sequence ID" value="KAJ9615692.1"/>
    <property type="molecule type" value="Genomic_DNA"/>
</dbReference>
<dbReference type="GO" id="GO:0005886">
    <property type="term" value="C:plasma membrane"/>
    <property type="evidence" value="ECO:0007669"/>
    <property type="project" value="TreeGrafter"/>
</dbReference>
<feature type="transmembrane region" description="Helical" evidence="5">
    <location>
        <begin position="463"/>
        <end position="485"/>
    </location>
</feature>
<feature type="transmembrane region" description="Helical" evidence="5">
    <location>
        <begin position="286"/>
        <end position="311"/>
    </location>
</feature>
<feature type="transmembrane region" description="Helical" evidence="5">
    <location>
        <begin position="398"/>
        <end position="423"/>
    </location>
</feature>
<dbReference type="Pfam" id="PF07690">
    <property type="entry name" value="MFS_1"/>
    <property type="match status" value="1"/>
</dbReference>
<dbReference type="PANTHER" id="PTHR23502:SF22">
    <property type="entry name" value="MAJOR FACILITATOR SUPERFAMILY (MFS) PROFILE DOMAIN-CONTAINING PROTEIN"/>
    <property type="match status" value="1"/>
</dbReference>
<dbReference type="InterPro" id="IPR011701">
    <property type="entry name" value="MFS"/>
</dbReference>
<feature type="transmembrane region" description="Helical" evidence="5">
    <location>
        <begin position="435"/>
        <end position="457"/>
    </location>
</feature>
<dbReference type="InterPro" id="IPR036259">
    <property type="entry name" value="MFS_trans_sf"/>
</dbReference>
<evidence type="ECO:0000256" key="1">
    <source>
        <dbReference type="ARBA" id="ARBA00004141"/>
    </source>
</evidence>
<evidence type="ECO:0000256" key="2">
    <source>
        <dbReference type="ARBA" id="ARBA00022692"/>
    </source>
</evidence>
<dbReference type="AlphaFoldDB" id="A0AA38XLI9"/>
<keyword evidence="4 5" id="KW-0472">Membrane</keyword>
<keyword evidence="2 5" id="KW-0812">Transmembrane</keyword>
<dbReference type="Proteomes" id="UP001172673">
    <property type="component" value="Unassembled WGS sequence"/>
</dbReference>
<feature type="transmembrane region" description="Helical" evidence="5">
    <location>
        <begin position="157"/>
        <end position="176"/>
    </location>
</feature>
<feature type="transmembrane region" description="Helical" evidence="5">
    <location>
        <begin position="331"/>
        <end position="349"/>
    </location>
</feature>
<evidence type="ECO:0000313" key="7">
    <source>
        <dbReference type="EMBL" id="KAJ9615692.1"/>
    </source>
</evidence>
<evidence type="ECO:0000259" key="6">
    <source>
        <dbReference type="PROSITE" id="PS50850"/>
    </source>
</evidence>
<dbReference type="GO" id="GO:0022857">
    <property type="term" value="F:transmembrane transporter activity"/>
    <property type="evidence" value="ECO:0007669"/>
    <property type="project" value="InterPro"/>
</dbReference>
<feature type="transmembrane region" description="Helical" evidence="5">
    <location>
        <begin position="210"/>
        <end position="232"/>
    </location>
</feature>
<dbReference type="Gene3D" id="1.20.1250.20">
    <property type="entry name" value="MFS general substrate transporter like domains"/>
    <property type="match status" value="1"/>
</dbReference>
<evidence type="ECO:0000256" key="5">
    <source>
        <dbReference type="SAM" id="Phobius"/>
    </source>
</evidence>
<feature type="domain" description="Major facilitator superfamily (MFS) profile" evidence="6">
    <location>
        <begin position="52"/>
        <end position="488"/>
    </location>
</feature>
<comment type="subcellular location">
    <subcellularLocation>
        <location evidence="1">Membrane</location>
        <topology evidence="1">Multi-pass membrane protein</topology>
    </subcellularLocation>
</comment>
<protein>
    <recommendedName>
        <fullName evidence="6">Major facilitator superfamily (MFS) profile domain-containing protein</fullName>
    </recommendedName>
</protein>
<proteinExistence type="predicted"/>
<feature type="transmembrane region" description="Helical" evidence="5">
    <location>
        <begin position="183"/>
        <end position="204"/>
    </location>
</feature>
<dbReference type="InterPro" id="IPR020846">
    <property type="entry name" value="MFS_dom"/>
</dbReference>
<evidence type="ECO:0000256" key="3">
    <source>
        <dbReference type="ARBA" id="ARBA00022989"/>
    </source>
</evidence>
<feature type="transmembrane region" description="Helical" evidence="5">
    <location>
        <begin position="121"/>
        <end position="137"/>
    </location>
</feature>